<organism evidence="1 2">
    <name type="scientific">Longimicrobium terrae</name>
    <dbReference type="NCBI Taxonomy" id="1639882"/>
    <lineage>
        <taxon>Bacteria</taxon>
        <taxon>Pseudomonadati</taxon>
        <taxon>Gemmatimonadota</taxon>
        <taxon>Longimicrobiia</taxon>
        <taxon>Longimicrobiales</taxon>
        <taxon>Longimicrobiaceae</taxon>
        <taxon>Longimicrobium</taxon>
    </lineage>
</organism>
<dbReference type="AlphaFoldDB" id="A0A841H0R8"/>
<gene>
    <name evidence="1" type="ORF">HNQ61_003220</name>
</gene>
<evidence type="ECO:0000313" key="1">
    <source>
        <dbReference type="EMBL" id="MBB6071592.1"/>
    </source>
</evidence>
<evidence type="ECO:0000313" key="2">
    <source>
        <dbReference type="Proteomes" id="UP000582837"/>
    </source>
</evidence>
<protein>
    <submittedName>
        <fullName evidence="1">Putative addiction module component (TIGR02574 family)</fullName>
    </submittedName>
</protein>
<proteinExistence type="predicted"/>
<name>A0A841H0R8_9BACT</name>
<dbReference type="RefSeq" id="WP_170034916.1">
    <property type="nucleotide sequence ID" value="NZ_JABDTL010000001.1"/>
</dbReference>
<sequence length="85" mass="9667">MSERKKMVTAEEIEEAALELPREELGGLIERLIASTEDTLEEDLHWRAEIMRRSAEVQAGTARTVSPEEVFAKMRARHHANPHSS</sequence>
<accession>A0A841H0R8</accession>
<dbReference type="InterPro" id="IPR013406">
    <property type="entry name" value="CHP02574_addiction_mod"/>
</dbReference>
<keyword evidence="2" id="KW-1185">Reference proteome</keyword>
<reference evidence="1 2" key="1">
    <citation type="submission" date="2020-08" db="EMBL/GenBank/DDBJ databases">
        <title>Genomic Encyclopedia of Type Strains, Phase IV (KMG-IV): sequencing the most valuable type-strain genomes for metagenomic binning, comparative biology and taxonomic classification.</title>
        <authorList>
            <person name="Goeker M."/>
        </authorList>
    </citation>
    <scope>NUCLEOTIDE SEQUENCE [LARGE SCALE GENOMIC DNA]</scope>
    <source>
        <strain evidence="1 2">DSM 29007</strain>
    </source>
</reference>
<dbReference type="Pfam" id="PF09720">
    <property type="entry name" value="Unstab_antitox"/>
    <property type="match status" value="1"/>
</dbReference>
<dbReference type="Proteomes" id="UP000582837">
    <property type="component" value="Unassembled WGS sequence"/>
</dbReference>
<dbReference type="EMBL" id="JACHIA010000009">
    <property type="protein sequence ID" value="MBB6071592.1"/>
    <property type="molecule type" value="Genomic_DNA"/>
</dbReference>
<comment type="caution">
    <text evidence="1">The sequence shown here is derived from an EMBL/GenBank/DDBJ whole genome shotgun (WGS) entry which is preliminary data.</text>
</comment>